<dbReference type="InterPro" id="IPR013783">
    <property type="entry name" value="Ig-like_fold"/>
</dbReference>
<dbReference type="RefSeq" id="WP_282907402.1">
    <property type="nucleotide sequence ID" value="NZ_JAGRPV010000001.1"/>
</dbReference>
<protein>
    <submittedName>
        <fullName evidence="1">Uncharacterized protein</fullName>
    </submittedName>
</protein>
<evidence type="ECO:0000313" key="1">
    <source>
        <dbReference type="EMBL" id="MDI4644398.1"/>
    </source>
</evidence>
<accession>A0ABT6TC45</accession>
<evidence type="ECO:0000313" key="2">
    <source>
        <dbReference type="Proteomes" id="UP001161691"/>
    </source>
</evidence>
<reference evidence="1" key="1">
    <citation type="submission" date="2023-04" db="EMBL/GenBank/DDBJ databases">
        <title>Comparative genomic analysis of Cohnella hashimotonis sp. nov., isolated from the International Space Station.</title>
        <authorList>
            <person name="Venkateswaran K."/>
            <person name="Simpson A."/>
        </authorList>
    </citation>
    <scope>NUCLEOTIDE SEQUENCE</scope>
    <source>
        <strain evidence="1">F6_2S_P_1</strain>
    </source>
</reference>
<comment type="caution">
    <text evidence="1">The sequence shown here is derived from an EMBL/GenBank/DDBJ whole genome shotgun (WGS) entry which is preliminary data.</text>
</comment>
<organism evidence="1 2">
    <name type="scientific">Cohnella hashimotonis</name>
    <dbReference type="NCBI Taxonomy" id="2826895"/>
    <lineage>
        <taxon>Bacteria</taxon>
        <taxon>Bacillati</taxon>
        <taxon>Bacillota</taxon>
        <taxon>Bacilli</taxon>
        <taxon>Bacillales</taxon>
        <taxon>Paenibacillaceae</taxon>
        <taxon>Cohnella</taxon>
    </lineage>
</organism>
<dbReference type="Pfam" id="PF25788">
    <property type="entry name" value="Ig_Rha78A_N"/>
    <property type="match status" value="1"/>
</dbReference>
<name>A0ABT6TC45_9BACL</name>
<gene>
    <name evidence="1" type="ORF">KB449_05460</name>
</gene>
<dbReference type="Proteomes" id="UP001161691">
    <property type="component" value="Unassembled WGS sequence"/>
</dbReference>
<keyword evidence="2" id="KW-1185">Reference proteome</keyword>
<dbReference type="SUPFAM" id="SSF49299">
    <property type="entry name" value="PKD domain"/>
    <property type="match status" value="1"/>
</dbReference>
<sequence length="1677" mass="183936">MTTDDVYALAKYPYVILAGVSHDVYMQINTSCGSDWVGPKELYLMDPNPGGGGPTPIPTPKPGENHPPVATISWVKAGTTTPTGIVAQGSKIDLIITSMSDPDYPDDWVEVQSWNFTDSTDWLKTVPDQFGGNIKQNSYNNITAAELGAHKVAMTVVDLKGATYTAYATLNVADSKPVAIITAPLNVKEGRALPSPIHGNMSYSPIGLQLVEYVWTNKLDKYMTPGVETVTLKVRDEENHWSDLATKNINVLPDNPPIDTLSVPEESTRLNSVTILSNAYSPDYDTIISHKMEMKYDAANDGFANDAWQTVVNGNGDADSFTFTPSRVGKYLFQETVCEDYGKCGNTDGQAVAERTLNVVNIAPIADVKANSDLSDPPESTPILMSDLFNTGRFFNLNNSVVGDKSSWEIQNGILKTKVRTPLGNISEAHTPIMQKYEDNGSRTGIYFTTTMNNGNMYGVFAGTTFGFDNPNAIPFQSAQSSLSTSKLEMGLPGRIISWTEDEKYTYVQTTLNYDPQWGTPIDSMLYAYNKDFTVKWSKNIVGTPSMHLTSNYQGHNHPGQDSRILSHHGRLYFWTNSTTSGMNPKLIALDRETGTQAASVDIASSDVAYWSDIVAGVSDGIIVGFKKYDFDLNPKGVWFNANMNLDYHPVAFSQRAGTAVIASNGNTNEGLRVVRTTDGALVGGPYSGTSYDTPRGVFGFDNAGNVYSSDWGNQNIWHFYKISLNGISTRSQDVNEYANPFLGMDLKNRIWTGGLNSTTDVYTNNYVVKVFSADGTLVKKFDLDVNTYNIYDYMFVGTDGLVTLWGIVRRTDGYHGIYAVIDPDTFSTVTKGETALIHRYYVPTYIHPHGNQSFVIEVRDGYSNENAQFLVSTNGAMTKPMLLEVGDSTPDLNSGPSVAATQTLKASLKAAAPDGKGTGIAFRIRDDRNYYSVEWEASELRVKKTVNSTASIVWSKAFPMVANQVYDVKIVPGSNTFDVYVNRLFQATINESVWKDGKFGIINRSQQDVSFLGASTETTPAGYGQIDGIALVSQQVNYTLSYADEESDPQLTASSTWVYTHNPNALLQPLGTASFSGQTLNAPVTSFPYPGDYTFTYKTKDDPHPSHRYPDTAFSTYRQESNTVTGKIRVHRRPIADFTATWNSNGTIAYADASYDPDRYNPANGSFSTENTGINYQATRGVLEYRYRYRAAGSTTYIELKPAKLFGGTYIIELSVRDEYNAWSDWATQTIVAGGSTPLPPNPGFTIAPTTQYRFTAVTFNSTASDPQDGARENVEHAYYIKNVTTGGPESLQSDVRTSWMKEFSSLGVFQVRQIVINSFGLYAEATRNVSIVNRKPAADLTEPASTNAASPTIYETLRPAFKWTYSDGDGDPQTQYQLHFYKADGTFYRDSGTIGGSDLAWTPAADFADNATYYAYVRVMDGMDWSNWSAPHYFRIATNKPPTADLTWTPSPVWEGDTVKLLPTLSDPDGDRLDVVYEIESPSGVKRTVNEQRMPPYGGAGPTFVAITPGNWKVRLTVSDGKAPAVAVVKTILVAPLGVTGQVLHTAAWEDNRQRYNADHPGKERPAHWFWAGEQFVLEAATTDTGASSTKAATVTAEAGPRLKAALQAVIPGKPIAWKGELGSEQFGGPLKELPEGDYAFEFTAVYTNGVVKKSSVVVRVTGTVDGFVNVHRVQ</sequence>
<dbReference type="Gene3D" id="2.60.120.560">
    <property type="entry name" value="Exo-inulinase, domain 1"/>
    <property type="match status" value="1"/>
</dbReference>
<dbReference type="Gene3D" id="2.60.40.10">
    <property type="entry name" value="Immunoglobulins"/>
    <property type="match status" value="2"/>
</dbReference>
<dbReference type="EMBL" id="JAGRPV010000001">
    <property type="protein sequence ID" value="MDI4644398.1"/>
    <property type="molecule type" value="Genomic_DNA"/>
</dbReference>
<proteinExistence type="predicted"/>
<dbReference type="InterPro" id="IPR035986">
    <property type="entry name" value="PKD_dom_sf"/>
</dbReference>